<accession>A0ABY2JAP1</accession>
<dbReference type="EMBL" id="SOGQ01000032">
    <property type="protein sequence ID" value="TFD01413.1"/>
    <property type="molecule type" value="Genomic_DNA"/>
</dbReference>
<gene>
    <name evidence="1" type="ORF">E3T28_06590</name>
</gene>
<comment type="caution">
    <text evidence="1">The sequence shown here is derived from an EMBL/GenBank/DDBJ whole genome shotgun (WGS) entry which is preliminary data.</text>
</comment>
<proteinExistence type="predicted"/>
<evidence type="ECO:0000313" key="1">
    <source>
        <dbReference type="EMBL" id="TFD01413.1"/>
    </source>
</evidence>
<keyword evidence="2" id="KW-1185">Reference proteome</keyword>
<protein>
    <submittedName>
        <fullName evidence="1">Uncharacterized protein</fullName>
    </submittedName>
</protein>
<organism evidence="1 2">
    <name type="scientific">Cryobacterium sinapicolor</name>
    <dbReference type="NCBI Taxonomy" id="1259236"/>
    <lineage>
        <taxon>Bacteria</taxon>
        <taxon>Bacillati</taxon>
        <taxon>Actinomycetota</taxon>
        <taxon>Actinomycetes</taxon>
        <taxon>Micrococcales</taxon>
        <taxon>Microbacteriaceae</taxon>
        <taxon>Cryobacterium</taxon>
    </lineage>
</organism>
<name>A0ABY2JAP1_9MICO</name>
<sequence>MGLIDGEEVAAAGPVVADERVLGADLGQRLPTWTLEAGACRSDLMRARLCTVYWVETWLVAAKVTRMEQSERDDRDDRIQLGMLKRALAVMGRRPRVEVVNIRREERVTMELHRALANRLRTDPKAVLDVVPDNLDRLRAGLRSPIRQKWVDRWAERVDSPVDLLILGMLADTPEGRELRQNSPFAGALTQGERVAAIERVNQE</sequence>
<dbReference type="RefSeq" id="WP_166786948.1">
    <property type="nucleotide sequence ID" value="NZ_SOGQ01000032.1"/>
</dbReference>
<evidence type="ECO:0000313" key="2">
    <source>
        <dbReference type="Proteomes" id="UP000297853"/>
    </source>
</evidence>
<reference evidence="1 2" key="1">
    <citation type="submission" date="2019-03" db="EMBL/GenBank/DDBJ databases">
        <title>Genomics of glacier-inhabiting Cryobacterium strains.</title>
        <authorList>
            <person name="Liu Q."/>
            <person name="Xin Y.-H."/>
        </authorList>
    </citation>
    <scope>NUCLEOTIDE SEQUENCE [LARGE SCALE GENOMIC DNA]</scope>
    <source>
        <strain evidence="1 2">TMT1-23-1</strain>
    </source>
</reference>
<dbReference type="Proteomes" id="UP000297853">
    <property type="component" value="Unassembled WGS sequence"/>
</dbReference>